<proteinExistence type="predicted"/>
<dbReference type="InterPro" id="IPR019587">
    <property type="entry name" value="Polyketide_cyclase/dehydratase"/>
</dbReference>
<dbReference type="CDD" id="cd07818">
    <property type="entry name" value="SRPBCC_1"/>
    <property type="match status" value="1"/>
</dbReference>
<evidence type="ECO:0000256" key="1">
    <source>
        <dbReference type="SAM" id="Phobius"/>
    </source>
</evidence>
<name>A0A1G7GLP6_9FLAO</name>
<dbReference type="Pfam" id="PF10604">
    <property type="entry name" value="Polyketide_cyc2"/>
    <property type="match status" value="1"/>
</dbReference>
<accession>A0A1G7GLP6</accession>
<dbReference type="Gene3D" id="3.30.530.20">
    <property type="match status" value="1"/>
</dbReference>
<keyword evidence="1" id="KW-1133">Transmembrane helix</keyword>
<evidence type="ECO:0000313" key="2">
    <source>
        <dbReference type="EMBL" id="SDE89024.1"/>
    </source>
</evidence>
<dbReference type="OrthoDB" id="9807923at2"/>
<dbReference type="RefSeq" id="WP_089871086.1">
    <property type="nucleotide sequence ID" value="NZ_FNBH01000001.1"/>
</dbReference>
<gene>
    <name evidence="2" type="ORF">SAMN05421825_0507</name>
</gene>
<dbReference type="SUPFAM" id="SSF55961">
    <property type="entry name" value="Bet v1-like"/>
    <property type="match status" value="1"/>
</dbReference>
<evidence type="ECO:0000313" key="3">
    <source>
        <dbReference type="Proteomes" id="UP000199203"/>
    </source>
</evidence>
<keyword evidence="3" id="KW-1185">Reference proteome</keyword>
<reference evidence="3" key="1">
    <citation type="submission" date="2016-10" db="EMBL/GenBank/DDBJ databases">
        <authorList>
            <person name="Varghese N."/>
            <person name="Submissions S."/>
        </authorList>
    </citation>
    <scope>NUCLEOTIDE SEQUENCE [LARGE SCALE GENOMIC DNA]</scope>
    <source>
        <strain evidence="3">DSM 19684</strain>
    </source>
</reference>
<dbReference type="EMBL" id="FNBH01000001">
    <property type="protein sequence ID" value="SDE89024.1"/>
    <property type="molecule type" value="Genomic_DNA"/>
</dbReference>
<dbReference type="AlphaFoldDB" id="A0A1G7GLP6"/>
<organism evidence="2 3">
    <name type="scientific">Epilithonimonas hungarica</name>
    <dbReference type="NCBI Taxonomy" id="454006"/>
    <lineage>
        <taxon>Bacteria</taxon>
        <taxon>Pseudomonadati</taxon>
        <taxon>Bacteroidota</taxon>
        <taxon>Flavobacteriia</taxon>
        <taxon>Flavobacteriales</taxon>
        <taxon>Weeksellaceae</taxon>
        <taxon>Chryseobacterium group</taxon>
        <taxon>Epilithonimonas</taxon>
    </lineage>
</organism>
<keyword evidence="1" id="KW-0812">Transmembrane</keyword>
<sequence>MKKFLKIISVIVAIIIAYCAIAMLFFDSKCHNEQSLVINAPKEKVWQNVNSMKAFNTWNPWMKMDPNLIVTYRGTAGEVGDGYHWKGNDDVGEGEQEITAIAPNEKVSTKMHFIKPMDDNATSDLLLTSEGSGTKVTWNIDYEIETLFKPMKPMMTWQMNKSFSEGLGKLKELSEK</sequence>
<feature type="transmembrane region" description="Helical" evidence="1">
    <location>
        <begin position="7"/>
        <end position="26"/>
    </location>
</feature>
<protein>
    <submittedName>
        <fullName evidence="2">Polyketide cyclase / dehydrase and lipid transport</fullName>
    </submittedName>
</protein>
<keyword evidence="1" id="KW-0472">Membrane</keyword>
<dbReference type="Proteomes" id="UP000199203">
    <property type="component" value="Unassembled WGS sequence"/>
</dbReference>
<dbReference type="InterPro" id="IPR023393">
    <property type="entry name" value="START-like_dom_sf"/>
</dbReference>